<organism evidence="6 7">
    <name type="scientific">Gottschalkia acidurici (strain ATCC 7906 / DSM 604 / BCRC 14475 / CIP 104303 / KCTC 5404 / NCIMB 10678 / 9a)</name>
    <name type="common">Clostridium acidurici</name>
    <dbReference type="NCBI Taxonomy" id="1128398"/>
    <lineage>
        <taxon>Bacteria</taxon>
        <taxon>Bacillati</taxon>
        <taxon>Bacillota</taxon>
        <taxon>Tissierellia</taxon>
        <taxon>Tissierellales</taxon>
        <taxon>Gottschalkiaceae</taxon>
        <taxon>Gottschalkia</taxon>
    </lineage>
</organism>
<reference evidence="6 7" key="1">
    <citation type="journal article" date="2012" name="PLoS ONE">
        <title>The purine-utilizing bacterium Clostridium acidurici 9a: a genome-guided metabolic reconsideration.</title>
        <authorList>
            <person name="Hartwich K."/>
            <person name="Poehlein A."/>
            <person name="Daniel R."/>
        </authorList>
    </citation>
    <scope>NUCLEOTIDE SEQUENCE [LARGE SCALE GENOMIC DNA]</scope>
    <source>
        <strain evidence="7">ATCC 7906 / DSM 604 / BCRC 14475 / CIP 104303 / KCTC 5404 / NCIMB 10678 / 9a</strain>
    </source>
</reference>
<evidence type="ECO:0000256" key="4">
    <source>
        <dbReference type="ARBA" id="ARBA00022840"/>
    </source>
</evidence>
<proteinExistence type="inferred from homology"/>
<comment type="similarity">
    <text evidence="1">Belongs to the ABC transporter superfamily.</text>
</comment>
<dbReference type="InterPro" id="IPR017871">
    <property type="entry name" value="ABC_transporter-like_CS"/>
</dbReference>
<dbReference type="PROSITE" id="PS00211">
    <property type="entry name" value="ABC_TRANSPORTER_1"/>
    <property type="match status" value="1"/>
</dbReference>
<dbReference type="Gene3D" id="3.40.50.300">
    <property type="entry name" value="P-loop containing nucleotide triphosphate hydrolases"/>
    <property type="match status" value="1"/>
</dbReference>
<evidence type="ECO:0000259" key="5">
    <source>
        <dbReference type="PROSITE" id="PS50893"/>
    </source>
</evidence>
<dbReference type="InterPro" id="IPR027417">
    <property type="entry name" value="P-loop_NTPase"/>
</dbReference>
<evidence type="ECO:0000313" key="6">
    <source>
        <dbReference type="EMBL" id="AFS77964.1"/>
    </source>
</evidence>
<dbReference type="CDD" id="cd03235">
    <property type="entry name" value="ABC_Metallic_Cations"/>
    <property type="match status" value="1"/>
</dbReference>
<dbReference type="eggNOG" id="COG1121">
    <property type="taxonomic scope" value="Bacteria"/>
</dbReference>
<dbReference type="OrthoDB" id="9806726at2"/>
<dbReference type="AlphaFoldDB" id="K0AXR2"/>
<dbReference type="PANTHER" id="PTHR42734">
    <property type="entry name" value="METAL TRANSPORT SYSTEM ATP-BINDING PROTEIN TM_0124-RELATED"/>
    <property type="match status" value="1"/>
</dbReference>
<accession>K0AXR2</accession>
<evidence type="ECO:0000256" key="1">
    <source>
        <dbReference type="ARBA" id="ARBA00005417"/>
    </source>
</evidence>
<dbReference type="Pfam" id="PF00005">
    <property type="entry name" value="ABC_tran"/>
    <property type="match status" value="1"/>
</dbReference>
<dbReference type="EMBL" id="CP003326">
    <property type="protein sequence ID" value="AFS77964.1"/>
    <property type="molecule type" value="Genomic_DNA"/>
</dbReference>
<dbReference type="PANTHER" id="PTHR42734:SF17">
    <property type="entry name" value="METAL TRANSPORT SYSTEM ATP-BINDING PROTEIN TM_0124-RELATED"/>
    <property type="match status" value="1"/>
</dbReference>
<keyword evidence="3" id="KW-0547">Nucleotide-binding</keyword>
<dbReference type="InterPro" id="IPR003593">
    <property type="entry name" value="AAA+_ATPase"/>
</dbReference>
<dbReference type="Proteomes" id="UP000006094">
    <property type="component" value="Chromosome"/>
</dbReference>
<dbReference type="InterPro" id="IPR003439">
    <property type="entry name" value="ABC_transporter-like_ATP-bd"/>
</dbReference>
<sequence length="226" mass="25359">MSEVVVKVKNLKFGYGKNDILKDISLEINEGEYVGIIGGNGSGKSTLLKLLIGVMQPNSGTISISKKNIGYLSQQVRNFNTEFPATVEEVIAANLYSKMGFLKILNKNHKKKIDEVLKIVNMQGYKDKLIGKLSGGQQQRVFIAKLLVNEPDIIFMDEPIVGLDDESIKSFYSLMNKLNKELRLTIVMITHDVRGVEKSLDKIFCIEDGKIQNKKLKIRAQVQVQI</sequence>
<evidence type="ECO:0000256" key="2">
    <source>
        <dbReference type="ARBA" id="ARBA00022448"/>
    </source>
</evidence>
<keyword evidence="2" id="KW-0813">Transport</keyword>
<dbReference type="InterPro" id="IPR050153">
    <property type="entry name" value="Metal_Ion_Import_ABC"/>
</dbReference>
<dbReference type="KEGG" id="cad:Curi_c09480"/>
<dbReference type="SMART" id="SM00382">
    <property type="entry name" value="AAA"/>
    <property type="match status" value="1"/>
</dbReference>
<dbReference type="STRING" id="1128398.Curi_c09480"/>
<gene>
    <name evidence="6" type="primary">zurA</name>
    <name evidence="6" type="ordered locus">Curi_c09480</name>
</gene>
<evidence type="ECO:0000313" key="7">
    <source>
        <dbReference type="Proteomes" id="UP000006094"/>
    </source>
</evidence>
<dbReference type="SUPFAM" id="SSF52540">
    <property type="entry name" value="P-loop containing nucleoside triphosphate hydrolases"/>
    <property type="match status" value="1"/>
</dbReference>
<dbReference type="RefSeq" id="WP_014967101.1">
    <property type="nucleotide sequence ID" value="NC_018664.1"/>
</dbReference>
<name>K0AXR2_GOTA9</name>
<feature type="domain" description="ABC transporter" evidence="5">
    <location>
        <begin position="6"/>
        <end position="224"/>
    </location>
</feature>
<keyword evidence="4 6" id="KW-0067">ATP-binding</keyword>
<protein>
    <submittedName>
        <fullName evidence="6">Zinc ABC transporter ATP-binding protein ZurA</fullName>
    </submittedName>
</protein>
<dbReference type="HOGENOM" id="CLU_000604_1_11_9"/>
<dbReference type="GO" id="GO:0005524">
    <property type="term" value="F:ATP binding"/>
    <property type="evidence" value="ECO:0007669"/>
    <property type="project" value="UniProtKB-KW"/>
</dbReference>
<dbReference type="PROSITE" id="PS50893">
    <property type="entry name" value="ABC_TRANSPORTER_2"/>
    <property type="match status" value="1"/>
</dbReference>
<dbReference type="GO" id="GO:0016887">
    <property type="term" value="F:ATP hydrolysis activity"/>
    <property type="evidence" value="ECO:0007669"/>
    <property type="project" value="InterPro"/>
</dbReference>
<evidence type="ECO:0000256" key="3">
    <source>
        <dbReference type="ARBA" id="ARBA00022741"/>
    </source>
</evidence>
<keyword evidence="7" id="KW-1185">Reference proteome</keyword>